<dbReference type="SUPFAM" id="SSF55811">
    <property type="entry name" value="Nudix"/>
    <property type="match status" value="1"/>
</dbReference>
<feature type="non-terminal residue" evidence="2">
    <location>
        <position position="1"/>
    </location>
</feature>
<evidence type="ECO:0008006" key="3">
    <source>
        <dbReference type="Google" id="ProtNLM"/>
    </source>
</evidence>
<sequence>MNNEKIAHTYCLPYYIDKKNEIFVLMGLKKKYNPKQGYIHSNPGQLVFIGGHLKKNTSFPKNIEIEFKEETGHILDPKRIFLDRNNYKKYYITAYYKCNSSEFNKFDKLINTNEKFKEMDSLCWISFNNVINIMIRYNKNVINNIPKFSLEYTNEFKKRQWNLSLEINELIWYMRNKYNLTKKIKNKIIVQNYIHKNFKNKQFFKKVQKIIEKYIRKNSKYDWFEESLYKFKQYQLQLKTPIKKKTRRSKKSKSPKKKYIPPH</sequence>
<feature type="non-terminal residue" evidence="2">
    <location>
        <position position="263"/>
    </location>
</feature>
<dbReference type="AlphaFoldDB" id="A0A381S563"/>
<dbReference type="EMBL" id="UINC01002607">
    <property type="protein sequence ID" value="SUZ98468.1"/>
    <property type="molecule type" value="Genomic_DNA"/>
</dbReference>
<feature type="region of interest" description="Disordered" evidence="1">
    <location>
        <begin position="242"/>
        <end position="263"/>
    </location>
</feature>
<proteinExistence type="predicted"/>
<name>A0A381S563_9ZZZZ</name>
<accession>A0A381S563</accession>
<evidence type="ECO:0000313" key="2">
    <source>
        <dbReference type="EMBL" id="SUZ98468.1"/>
    </source>
</evidence>
<organism evidence="2">
    <name type="scientific">marine metagenome</name>
    <dbReference type="NCBI Taxonomy" id="408172"/>
    <lineage>
        <taxon>unclassified sequences</taxon>
        <taxon>metagenomes</taxon>
        <taxon>ecological metagenomes</taxon>
    </lineage>
</organism>
<reference evidence="2" key="1">
    <citation type="submission" date="2018-05" db="EMBL/GenBank/DDBJ databases">
        <authorList>
            <person name="Lanie J.A."/>
            <person name="Ng W.-L."/>
            <person name="Kazmierczak K.M."/>
            <person name="Andrzejewski T.M."/>
            <person name="Davidsen T.M."/>
            <person name="Wayne K.J."/>
            <person name="Tettelin H."/>
            <person name="Glass J.I."/>
            <person name="Rusch D."/>
            <person name="Podicherti R."/>
            <person name="Tsui H.-C.T."/>
            <person name="Winkler M.E."/>
        </authorList>
    </citation>
    <scope>NUCLEOTIDE SEQUENCE</scope>
</reference>
<dbReference type="InterPro" id="IPR015797">
    <property type="entry name" value="NUDIX_hydrolase-like_dom_sf"/>
</dbReference>
<protein>
    <recommendedName>
        <fullName evidence="3">Nudix hydrolase domain-containing protein</fullName>
    </recommendedName>
</protein>
<gene>
    <name evidence="2" type="ORF">METZ01_LOCUS51322</name>
</gene>
<evidence type="ECO:0000256" key="1">
    <source>
        <dbReference type="SAM" id="MobiDB-lite"/>
    </source>
</evidence>
<dbReference type="Gene3D" id="3.90.79.10">
    <property type="entry name" value="Nucleoside Triphosphate Pyrophosphohydrolase"/>
    <property type="match status" value="1"/>
</dbReference>